<feature type="domain" description="Beta-hexosaminidase bacterial type N-terminal" evidence="3">
    <location>
        <begin position="18"/>
        <end position="93"/>
    </location>
</feature>
<evidence type="ECO:0000256" key="2">
    <source>
        <dbReference type="ARBA" id="ARBA00023295"/>
    </source>
</evidence>
<dbReference type="InterPro" id="IPR029018">
    <property type="entry name" value="Hex-like_dom2"/>
</dbReference>
<dbReference type="KEGG" id="copr:Cop2CBH44_18450"/>
<keyword evidence="2" id="KW-0326">Glycosidase</keyword>
<dbReference type="EMBL" id="AP023322">
    <property type="protein sequence ID" value="BCI63492.1"/>
    <property type="molecule type" value="Genomic_DNA"/>
</dbReference>
<name>A0A7G1HXG1_9BACT</name>
<evidence type="ECO:0000259" key="3">
    <source>
        <dbReference type="Pfam" id="PF02838"/>
    </source>
</evidence>
<accession>A0A7G1HXG1</accession>
<dbReference type="GO" id="GO:0005975">
    <property type="term" value="P:carbohydrate metabolic process"/>
    <property type="evidence" value="ECO:0007669"/>
    <property type="project" value="UniProtKB-ARBA"/>
</dbReference>
<sequence length="101" mass="11551">MEDDKGFFINKNTCICYSLEDKELQKNAEFLSEYIQFVTGMKLEVSNKIRNKNVIILRNDYKSENSEVYSLEVTPDFVIINGSRNAGTFYGNSNIKKSCSG</sequence>
<evidence type="ECO:0000256" key="1">
    <source>
        <dbReference type="ARBA" id="ARBA00022801"/>
    </source>
</evidence>
<evidence type="ECO:0000313" key="4">
    <source>
        <dbReference type="EMBL" id="BCI63492.1"/>
    </source>
</evidence>
<dbReference type="Proteomes" id="UP000594042">
    <property type="component" value="Chromosome"/>
</dbReference>
<evidence type="ECO:0000313" key="5">
    <source>
        <dbReference type="Proteomes" id="UP000594042"/>
    </source>
</evidence>
<dbReference type="SUPFAM" id="SSF55545">
    <property type="entry name" value="beta-N-acetylhexosaminidase-like domain"/>
    <property type="match status" value="1"/>
</dbReference>
<organism evidence="4 5">
    <name type="scientific">Coprobacter secundus subsp. similis</name>
    <dbReference type="NCBI Taxonomy" id="2751153"/>
    <lineage>
        <taxon>Bacteria</taxon>
        <taxon>Pseudomonadati</taxon>
        <taxon>Bacteroidota</taxon>
        <taxon>Bacteroidia</taxon>
        <taxon>Bacteroidales</taxon>
        <taxon>Barnesiellaceae</taxon>
        <taxon>Coprobacter</taxon>
    </lineage>
</organism>
<dbReference type="RefSeq" id="WP_200754681.1">
    <property type="nucleotide sequence ID" value="NZ_AP023322.1"/>
</dbReference>
<dbReference type="Gene3D" id="3.30.379.10">
    <property type="entry name" value="Chitobiase/beta-hexosaminidase domain 2-like"/>
    <property type="match status" value="1"/>
</dbReference>
<dbReference type="Pfam" id="PF02838">
    <property type="entry name" value="Glyco_hydro_20b"/>
    <property type="match status" value="1"/>
</dbReference>
<dbReference type="GO" id="GO:0016798">
    <property type="term" value="F:hydrolase activity, acting on glycosyl bonds"/>
    <property type="evidence" value="ECO:0007669"/>
    <property type="project" value="UniProtKB-KW"/>
</dbReference>
<keyword evidence="1" id="KW-0378">Hydrolase</keyword>
<dbReference type="AlphaFoldDB" id="A0A7G1HXG1"/>
<protein>
    <recommendedName>
        <fullName evidence="3">Beta-hexosaminidase bacterial type N-terminal domain-containing protein</fullName>
    </recommendedName>
</protein>
<proteinExistence type="predicted"/>
<dbReference type="InterPro" id="IPR015882">
    <property type="entry name" value="HEX_bac_N"/>
</dbReference>
<gene>
    <name evidence="4" type="ORF">Cop2CBH44_18450</name>
</gene>
<keyword evidence="5" id="KW-1185">Reference proteome</keyword>
<reference evidence="5" key="1">
    <citation type="submission" date="2020-07" db="EMBL/GenBank/DDBJ databases">
        <title>Complete genome sequencing of Coprobacter sp. strain 2CBH44.</title>
        <authorList>
            <person name="Sakamoto M."/>
            <person name="Murakami T."/>
            <person name="Mori H."/>
        </authorList>
    </citation>
    <scope>NUCLEOTIDE SEQUENCE [LARGE SCALE GENOMIC DNA]</scope>
    <source>
        <strain evidence="5">2CBH44</strain>
    </source>
</reference>